<evidence type="ECO:0008006" key="10">
    <source>
        <dbReference type="Google" id="ProtNLM"/>
    </source>
</evidence>
<gene>
    <name evidence="4" type="ORF">DF037_00340</name>
    <name evidence="3" type="ORF">DF051_15745</name>
    <name evidence="2" type="ORF">J4M89_28420</name>
    <name evidence="1" type="ORF">JIN94_23065</name>
    <name evidence="5" type="ORF">LXE91_37265</name>
</gene>
<dbReference type="KEGG" id="bcon:NL30_32005"/>
<evidence type="ECO:0000313" key="2">
    <source>
        <dbReference type="EMBL" id="MBO1833320.1"/>
    </source>
</evidence>
<dbReference type="EMBL" id="QTQV01000008">
    <property type="protein sequence ID" value="RQT15561.1"/>
    <property type="molecule type" value="Genomic_DNA"/>
</dbReference>
<dbReference type="Proteomes" id="UP000269271">
    <property type="component" value="Unassembled WGS sequence"/>
</dbReference>
<evidence type="ECO:0000313" key="3">
    <source>
        <dbReference type="EMBL" id="RQT15561.1"/>
    </source>
</evidence>
<reference evidence="1" key="2">
    <citation type="submission" date="2021-01" db="EMBL/GenBank/DDBJ databases">
        <title>Outbreak of Burkholderia contaminns endophthalmitis traced to a clinical ventilation system.</title>
        <authorList>
            <person name="Lipuma J."/>
            <person name="Spilker T."/>
            <person name="Kratholm J."/>
        </authorList>
    </citation>
    <scope>NUCLEOTIDE SEQUENCE</scope>
    <source>
        <strain evidence="1">HI4954</strain>
    </source>
</reference>
<dbReference type="EMBL" id="JAENIB010000010">
    <property type="protein sequence ID" value="MBK1932772.1"/>
    <property type="molecule type" value="Genomic_DNA"/>
</dbReference>
<evidence type="ECO:0000313" key="7">
    <source>
        <dbReference type="Proteomes" id="UP000277921"/>
    </source>
</evidence>
<name>A0A0G3Z2I4_9BURK</name>
<dbReference type="EMBL" id="CP090642">
    <property type="protein sequence ID" value="WFN22340.1"/>
    <property type="molecule type" value="Genomic_DNA"/>
</dbReference>
<accession>A0A0G3Z2I4</accession>
<dbReference type="EMBL" id="JAGEMX010000011">
    <property type="protein sequence ID" value="MBO1833320.1"/>
    <property type="molecule type" value="Genomic_DNA"/>
</dbReference>
<dbReference type="Proteomes" id="UP000277921">
    <property type="component" value="Unassembled WGS sequence"/>
</dbReference>
<dbReference type="Proteomes" id="UP001220209">
    <property type="component" value="Chromosome 3"/>
</dbReference>
<dbReference type="GeneID" id="93194584"/>
<evidence type="ECO:0000313" key="1">
    <source>
        <dbReference type="EMBL" id="MBK1932772.1"/>
    </source>
</evidence>
<evidence type="ECO:0000313" key="9">
    <source>
        <dbReference type="Proteomes" id="UP001220209"/>
    </source>
</evidence>
<dbReference type="AlphaFoldDB" id="A0A0G3Z2I4"/>
<evidence type="ECO:0000313" key="6">
    <source>
        <dbReference type="Proteomes" id="UP000269271"/>
    </source>
</evidence>
<sequence length="66" mass="7430">MPWDDERYPPSMRNLPPPVRGKAIEIANALLRRGRAEGSAIRIAIAQAKRWGRVHAASADAVERRR</sequence>
<dbReference type="RefSeq" id="WP_039353373.1">
    <property type="nucleotide sequence ID" value="NZ_AP018359.1"/>
</dbReference>
<dbReference type="OrthoDB" id="8858565at2"/>
<evidence type="ECO:0000313" key="5">
    <source>
        <dbReference type="EMBL" id="WFN22340.1"/>
    </source>
</evidence>
<reference evidence="2 8" key="3">
    <citation type="submission" date="2021-03" db="EMBL/GenBank/DDBJ databases">
        <title>Clinical course, treatment and visual outcome of an outbreak of Burkholderia contaminans endophthalmitis following cataract surgery.</title>
        <authorList>
            <person name="Lind C."/>
            <person name="Olsen K."/>
            <person name="Angelsen N.K."/>
            <person name="Krefting E.A."/>
            <person name="Fossen K."/>
            <person name="Gravningen K."/>
            <person name="Depoorter E."/>
            <person name="Vandamme P."/>
            <person name="Bertelsen G."/>
        </authorList>
    </citation>
    <scope>NUCLEOTIDE SEQUENCE [LARGE SCALE GENOMIC DNA]</scope>
    <source>
        <strain evidence="2 8">51242556</strain>
    </source>
</reference>
<dbReference type="EMBL" id="QTQX01000001">
    <property type="protein sequence ID" value="RQT37225.1"/>
    <property type="molecule type" value="Genomic_DNA"/>
</dbReference>
<keyword evidence="8" id="KW-1185">Reference proteome</keyword>
<organism evidence="4 6">
    <name type="scientific">Burkholderia contaminans</name>
    <dbReference type="NCBI Taxonomy" id="488447"/>
    <lineage>
        <taxon>Bacteria</taxon>
        <taxon>Pseudomonadati</taxon>
        <taxon>Pseudomonadota</taxon>
        <taxon>Betaproteobacteria</taxon>
        <taxon>Burkholderiales</taxon>
        <taxon>Burkholderiaceae</taxon>
        <taxon>Burkholderia</taxon>
        <taxon>Burkholderia cepacia complex</taxon>
    </lineage>
</organism>
<proteinExistence type="predicted"/>
<reference evidence="5 9" key="4">
    <citation type="submission" date="2021-12" db="EMBL/GenBank/DDBJ databases">
        <title>Genomic and phenotypic characterization of three Burkholderia contaminans isolates recovered from different sources.</title>
        <authorList>
            <person name="Lopez De Volder A."/>
            <person name="Fan Y."/>
            <person name="Nunvar J."/>
            <person name="Herrera T."/>
            <person name="Timp W."/>
            <person name="Degrossi J."/>
        </authorList>
    </citation>
    <scope>NUCLEOTIDE SEQUENCE [LARGE SCALE GENOMIC DNA]</scope>
    <source>
        <strain evidence="5 9">LMG 23361</strain>
    </source>
</reference>
<evidence type="ECO:0000313" key="4">
    <source>
        <dbReference type="EMBL" id="RQT37225.1"/>
    </source>
</evidence>
<accession>A0A1C8ZPL2</accession>
<dbReference type="Proteomes" id="UP000664048">
    <property type="component" value="Unassembled WGS sequence"/>
</dbReference>
<reference evidence="6 7" key="1">
    <citation type="submission" date="2018-08" db="EMBL/GenBank/DDBJ databases">
        <title>Comparative analysis of Burkholderia isolates from Puerto Rico.</title>
        <authorList>
            <person name="Hall C."/>
            <person name="Sahl J."/>
            <person name="Wagner D."/>
        </authorList>
    </citation>
    <scope>NUCLEOTIDE SEQUENCE [LARGE SCALE GENOMIC DNA]</scope>
    <source>
        <strain evidence="4 6">Bp9001</strain>
        <strain evidence="3 7">Bp9025</strain>
    </source>
</reference>
<protein>
    <recommendedName>
        <fullName evidence="10">DUF2188 domain-containing protein</fullName>
    </recommendedName>
</protein>
<dbReference type="Proteomes" id="UP000611459">
    <property type="component" value="Unassembled WGS sequence"/>
</dbReference>
<evidence type="ECO:0000313" key="8">
    <source>
        <dbReference type="Proteomes" id="UP000664048"/>
    </source>
</evidence>